<dbReference type="EMBL" id="BMMK01000003">
    <property type="protein sequence ID" value="GGM41298.1"/>
    <property type="molecule type" value="Genomic_DNA"/>
</dbReference>
<evidence type="ECO:0000313" key="3">
    <source>
        <dbReference type="Proteomes" id="UP000637578"/>
    </source>
</evidence>
<feature type="domain" description="Dienelactone hydrolase" evidence="1">
    <location>
        <begin position="2"/>
        <end position="46"/>
    </location>
</feature>
<dbReference type="AlphaFoldDB" id="A0A8J3CBD5"/>
<evidence type="ECO:0000259" key="1">
    <source>
        <dbReference type="Pfam" id="PF01738"/>
    </source>
</evidence>
<dbReference type="RefSeq" id="WP_373289965.1">
    <property type="nucleotide sequence ID" value="NZ_BMMK01000003.1"/>
</dbReference>
<dbReference type="InterPro" id="IPR029058">
    <property type="entry name" value="AB_hydrolase_fold"/>
</dbReference>
<proteinExistence type="predicted"/>
<comment type="caution">
    <text evidence="2">The sequence shown here is derived from an EMBL/GenBank/DDBJ whole genome shotgun (WGS) entry which is preliminary data.</text>
</comment>
<dbReference type="Proteomes" id="UP000637578">
    <property type="component" value="Unassembled WGS sequence"/>
</dbReference>
<protein>
    <recommendedName>
        <fullName evidence="1">Dienelactone hydrolase domain-containing protein</fullName>
    </recommendedName>
</protein>
<reference evidence="2" key="2">
    <citation type="submission" date="2020-09" db="EMBL/GenBank/DDBJ databases">
        <authorList>
            <person name="Sun Q."/>
            <person name="Zhou Y."/>
        </authorList>
    </citation>
    <scope>NUCLEOTIDE SEQUENCE</scope>
    <source>
        <strain evidence="2">CGMCC 4.5737</strain>
    </source>
</reference>
<gene>
    <name evidence="2" type="ORF">GCM10012275_10380</name>
</gene>
<name>A0A8J3CBD5_9PSEU</name>
<dbReference type="Pfam" id="PF01738">
    <property type="entry name" value="DLH"/>
    <property type="match status" value="1"/>
</dbReference>
<sequence length="51" mass="5519">MDAAGVRYTSESYPGTAHGFTMSDTAAFSPSRLERHWDHLLSLFASTLTAG</sequence>
<dbReference type="Gene3D" id="3.40.50.1820">
    <property type="entry name" value="alpha/beta hydrolase"/>
    <property type="match status" value="1"/>
</dbReference>
<organism evidence="2 3">
    <name type="scientific">Longimycelium tulufanense</name>
    <dbReference type="NCBI Taxonomy" id="907463"/>
    <lineage>
        <taxon>Bacteria</taxon>
        <taxon>Bacillati</taxon>
        <taxon>Actinomycetota</taxon>
        <taxon>Actinomycetes</taxon>
        <taxon>Pseudonocardiales</taxon>
        <taxon>Pseudonocardiaceae</taxon>
        <taxon>Longimycelium</taxon>
    </lineage>
</organism>
<evidence type="ECO:0000313" key="2">
    <source>
        <dbReference type="EMBL" id="GGM41298.1"/>
    </source>
</evidence>
<dbReference type="InterPro" id="IPR002925">
    <property type="entry name" value="Dienelactn_hydro"/>
</dbReference>
<dbReference type="GO" id="GO:0016787">
    <property type="term" value="F:hydrolase activity"/>
    <property type="evidence" value="ECO:0007669"/>
    <property type="project" value="InterPro"/>
</dbReference>
<keyword evidence="3" id="KW-1185">Reference proteome</keyword>
<accession>A0A8J3CBD5</accession>
<reference evidence="2" key="1">
    <citation type="journal article" date="2014" name="Int. J. Syst. Evol. Microbiol.">
        <title>Complete genome sequence of Corynebacterium casei LMG S-19264T (=DSM 44701T), isolated from a smear-ripened cheese.</title>
        <authorList>
            <consortium name="US DOE Joint Genome Institute (JGI-PGF)"/>
            <person name="Walter F."/>
            <person name="Albersmeier A."/>
            <person name="Kalinowski J."/>
            <person name="Ruckert C."/>
        </authorList>
    </citation>
    <scope>NUCLEOTIDE SEQUENCE</scope>
    <source>
        <strain evidence="2">CGMCC 4.5737</strain>
    </source>
</reference>